<evidence type="ECO:0000313" key="2">
    <source>
        <dbReference type="Proteomes" id="UP000323597"/>
    </source>
</evidence>
<evidence type="ECO:0000313" key="1">
    <source>
        <dbReference type="EMBL" id="TYI89829.1"/>
    </source>
</evidence>
<sequence>MLFGGFLELGSLHWGLATTFQGELGVKINIQESNFELRWCSNLI</sequence>
<keyword evidence="2" id="KW-1185">Reference proteome</keyword>
<proteinExistence type="predicted"/>
<protein>
    <submittedName>
        <fullName evidence="1">Uncharacterized protein</fullName>
    </submittedName>
</protein>
<organism evidence="1 2">
    <name type="scientific">Gossypium mustelinum</name>
    <name type="common">Cotton</name>
    <name type="synonym">Gossypium caicoense</name>
    <dbReference type="NCBI Taxonomy" id="34275"/>
    <lineage>
        <taxon>Eukaryota</taxon>
        <taxon>Viridiplantae</taxon>
        <taxon>Streptophyta</taxon>
        <taxon>Embryophyta</taxon>
        <taxon>Tracheophyta</taxon>
        <taxon>Spermatophyta</taxon>
        <taxon>Magnoliopsida</taxon>
        <taxon>eudicotyledons</taxon>
        <taxon>Gunneridae</taxon>
        <taxon>Pentapetalae</taxon>
        <taxon>rosids</taxon>
        <taxon>malvids</taxon>
        <taxon>Malvales</taxon>
        <taxon>Malvaceae</taxon>
        <taxon>Malvoideae</taxon>
        <taxon>Gossypium</taxon>
    </lineage>
</organism>
<name>A0A5D2VKK3_GOSMU</name>
<accession>A0A5D2VKK3</accession>
<dbReference type="EMBL" id="CM017651">
    <property type="protein sequence ID" value="TYI89829.1"/>
    <property type="molecule type" value="Genomic_DNA"/>
</dbReference>
<dbReference type="AlphaFoldDB" id="A0A5D2VKK3"/>
<reference evidence="1 2" key="1">
    <citation type="submission" date="2019-07" db="EMBL/GenBank/DDBJ databases">
        <title>WGS assembly of Gossypium mustelinum.</title>
        <authorList>
            <person name="Chen Z.J."/>
            <person name="Sreedasyam A."/>
            <person name="Ando A."/>
            <person name="Song Q."/>
            <person name="De L."/>
            <person name="Hulse-Kemp A."/>
            <person name="Ding M."/>
            <person name="Ye W."/>
            <person name="Kirkbride R."/>
            <person name="Jenkins J."/>
            <person name="Plott C."/>
            <person name="Lovell J."/>
            <person name="Lin Y.-M."/>
            <person name="Vaughn R."/>
            <person name="Liu B."/>
            <person name="Li W."/>
            <person name="Simpson S."/>
            <person name="Scheffler B."/>
            <person name="Saski C."/>
            <person name="Grover C."/>
            <person name="Hu G."/>
            <person name="Conover J."/>
            <person name="Carlson J."/>
            <person name="Shu S."/>
            <person name="Boston L."/>
            <person name="Williams M."/>
            <person name="Peterson D."/>
            <person name="Mcgee K."/>
            <person name="Jones D."/>
            <person name="Wendel J."/>
            <person name="Stelly D."/>
            <person name="Grimwood J."/>
            <person name="Schmutz J."/>
        </authorList>
    </citation>
    <scope>NUCLEOTIDE SEQUENCE [LARGE SCALE GENOMIC DNA]</scope>
    <source>
        <strain evidence="1">1408120.09</strain>
    </source>
</reference>
<dbReference type="Proteomes" id="UP000323597">
    <property type="component" value="Chromosome D03"/>
</dbReference>
<gene>
    <name evidence="1" type="ORF">E1A91_D03G081300v1</name>
</gene>